<keyword evidence="3 6" id="KW-0812">Transmembrane</keyword>
<dbReference type="InterPro" id="IPR004670">
    <property type="entry name" value="NhaA"/>
</dbReference>
<evidence type="ECO:0000256" key="5">
    <source>
        <dbReference type="ARBA" id="ARBA00023136"/>
    </source>
</evidence>
<keyword evidence="6" id="KW-0813">Transport</keyword>
<feature type="transmembrane region" description="Helical" evidence="6">
    <location>
        <begin position="217"/>
        <end position="246"/>
    </location>
</feature>
<dbReference type="NCBIfam" id="TIGR00773">
    <property type="entry name" value="NhaA"/>
    <property type="match status" value="1"/>
</dbReference>
<evidence type="ECO:0000256" key="3">
    <source>
        <dbReference type="ARBA" id="ARBA00022692"/>
    </source>
</evidence>
<gene>
    <name evidence="6 7" type="primary">nhaA</name>
    <name evidence="7" type="ORF">K3162_05740</name>
</gene>
<sequence>MSERPSAFRLVFAPVRALFVSDASAGILLILVAVAAMLAANSTFADEYQQLFYGKLAFTPIPKLYDLHLWINDGLMAIFFFVVGLEVKREWIEGQLSSAQQRRLPILAAVAGMAVPALFYVGVIGGDAELMRGWAIPAATDIAFAMGVLGLLGNRCPASLRLFLLTVAIVDDIGAVLVIALFYTANIKLMWLAGAGAIVVAMMAMNRMKVTNVWPFILMALVLWYFVLNSGIHATIAGVVAALTIPMVGKDDDTMLERLEHGLAPWSAYLIVPVFGFANAGVPLAGIGLEGLLAPLPLAIAAGLFLGKQVGIFSAIWIADKVGFAPRPDNANWQEIWGVSILCGIGFTMSLFISGLAFTGDALLINEAKLGILGGSLFSAIAGYLILRLSTEHPDDAKNPYVEEG</sequence>
<keyword evidence="5 6" id="KW-0472">Membrane</keyword>
<feature type="transmembrane region" description="Helical" evidence="6">
    <location>
        <begin position="189"/>
        <end position="205"/>
    </location>
</feature>
<dbReference type="Gene3D" id="1.20.1530.10">
    <property type="entry name" value="Na+/H+ antiporter like domain"/>
    <property type="match status" value="1"/>
</dbReference>
<accession>A0ABX9A2H0</accession>
<evidence type="ECO:0000256" key="6">
    <source>
        <dbReference type="HAMAP-Rule" id="MF_01844"/>
    </source>
</evidence>
<keyword evidence="6" id="KW-0915">Sodium</keyword>
<keyword evidence="2 6" id="KW-1003">Cell membrane</keyword>
<reference evidence="7 8" key="1">
    <citation type="submission" date="2021-08" db="EMBL/GenBank/DDBJ databases">
        <title>Comparative Genomics Analysis of the Genus Qipengyuania Reveals Extensive Genetic Diversity and Metabolic Versatility, Including the Description of Fifteen Novel Species.</title>
        <authorList>
            <person name="Liu Y."/>
        </authorList>
    </citation>
    <scope>NUCLEOTIDE SEQUENCE [LARGE SCALE GENOMIC DNA]</scope>
    <source>
        <strain evidence="7 8">1NDW3</strain>
    </source>
</reference>
<dbReference type="Proteomes" id="UP000824300">
    <property type="component" value="Chromosome"/>
</dbReference>
<protein>
    <recommendedName>
        <fullName evidence="6">Na(+)/H(+) antiporter NhaA</fullName>
    </recommendedName>
    <alternativeName>
        <fullName evidence="6">Sodium/proton antiporter NhaA</fullName>
    </alternativeName>
</protein>
<feature type="transmembrane region" description="Helical" evidence="6">
    <location>
        <begin position="160"/>
        <end position="183"/>
    </location>
</feature>
<evidence type="ECO:0000256" key="2">
    <source>
        <dbReference type="ARBA" id="ARBA00022475"/>
    </source>
</evidence>
<dbReference type="PANTHER" id="PTHR30341">
    <property type="entry name" value="SODIUM ION/PROTON ANTIPORTER NHAA-RELATED"/>
    <property type="match status" value="1"/>
</dbReference>
<dbReference type="PANTHER" id="PTHR30341:SF0">
    <property type="entry name" value="NA(+)_H(+) ANTIPORTER NHAA"/>
    <property type="match status" value="1"/>
</dbReference>
<comment type="catalytic activity">
    <reaction evidence="6">
        <text>Na(+)(in) + 2 H(+)(out) = Na(+)(out) + 2 H(+)(in)</text>
        <dbReference type="Rhea" id="RHEA:29251"/>
        <dbReference type="ChEBI" id="CHEBI:15378"/>
        <dbReference type="ChEBI" id="CHEBI:29101"/>
    </reaction>
</comment>
<feature type="transmembrane region" description="Helical" evidence="6">
    <location>
        <begin position="266"/>
        <end position="289"/>
    </location>
</feature>
<evidence type="ECO:0000313" key="7">
    <source>
        <dbReference type="EMBL" id="QZD93513.1"/>
    </source>
</evidence>
<keyword evidence="6" id="KW-0050">Antiport</keyword>
<feature type="transmembrane region" description="Helical" evidence="6">
    <location>
        <begin position="296"/>
        <end position="319"/>
    </location>
</feature>
<keyword evidence="6" id="KW-0406">Ion transport</keyword>
<proteinExistence type="inferred from homology"/>
<dbReference type="RefSeq" id="WP_221429197.1">
    <property type="nucleotide sequence ID" value="NZ_CP081296.1"/>
</dbReference>
<feature type="transmembrane region" description="Helical" evidence="6">
    <location>
        <begin position="131"/>
        <end position="153"/>
    </location>
</feature>
<dbReference type="InterPro" id="IPR023171">
    <property type="entry name" value="Na/H_antiporter_dom_sf"/>
</dbReference>
<evidence type="ECO:0000313" key="8">
    <source>
        <dbReference type="Proteomes" id="UP000824300"/>
    </source>
</evidence>
<feature type="transmembrane region" description="Helical" evidence="6">
    <location>
        <begin position="106"/>
        <end position="125"/>
    </location>
</feature>
<evidence type="ECO:0000256" key="1">
    <source>
        <dbReference type="ARBA" id="ARBA00004429"/>
    </source>
</evidence>
<feature type="transmembrane region" description="Helical" evidence="6">
    <location>
        <begin position="370"/>
        <end position="387"/>
    </location>
</feature>
<dbReference type="EMBL" id="CP081296">
    <property type="protein sequence ID" value="QZD93513.1"/>
    <property type="molecule type" value="Genomic_DNA"/>
</dbReference>
<dbReference type="NCBIfam" id="NF007111">
    <property type="entry name" value="PRK09560.1"/>
    <property type="match status" value="1"/>
</dbReference>
<keyword evidence="8" id="KW-1185">Reference proteome</keyword>
<comment type="similarity">
    <text evidence="6">Belongs to the NhaA Na(+)/H(+) (TC 2.A.33) antiporter family.</text>
</comment>
<keyword evidence="6" id="KW-0739">Sodium transport</keyword>
<comment type="function">
    <text evidence="6">Na(+)/H(+) antiporter that extrudes sodium in exchange for external protons.</text>
</comment>
<evidence type="ECO:0000256" key="4">
    <source>
        <dbReference type="ARBA" id="ARBA00022989"/>
    </source>
</evidence>
<dbReference type="HAMAP" id="MF_01844">
    <property type="entry name" value="NhaA"/>
    <property type="match status" value="1"/>
</dbReference>
<organism evidence="7 8">
    <name type="scientific">Qipengyuania xiapuensis</name>
    <dbReference type="NCBI Taxonomy" id="2867236"/>
    <lineage>
        <taxon>Bacteria</taxon>
        <taxon>Pseudomonadati</taxon>
        <taxon>Pseudomonadota</taxon>
        <taxon>Alphaproteobacteria</taxon>
        <taxon>Sphingomonadales</taxon>
        <taxon>Erythrobacteraceae</taxon>
        <taxon>Qipengyuania</taxon>
    </lineage>
</organism>
<feature type="transmembrane region" description="Helical" evidence="6">
    <location>
        <begin position="339"/>
        <end position="358"/>
    </location>
</feature>
<dbReference type="NCBIfam" id="NF007112">
    <property type="entry name" value="PRK09561.1"/>
    <property type="match status" value="1"/>
</dbReference>
<dbReference type="Pfam" id="PF06965">
    <property type="entry name" value="Na_H_antiport_1"/>
    <property type="match status" value="1"/>
</dbReference>
<feature type="transmembrane region" description="Helical" evidence="6">
    <location>
        <begin position="69"/>
        <end position="85"/>
    </location>
</feature>
<keyword evidence="4 6" id="KW-1133">Transmembrane helix</keyword>
<comment type="subcellular location">
    <subcellularLocation>
        <location evidence="1">Cell inner membrane</location>
        <topology evidence="1">Multi-pass membrane protein</topology>
    </subcellularLocation>
    <subcellularLocation>
        <location evidence="6">Cell membrane</location>
        <topology evidence="6">Multi-pass membrane protein</topology>
    </subcellularLocation>
</comment>
<name>A0ABX9A2H0_9SPHN</name>